<dbReference type="PANTHER" id="PTHR32305:SF17">
    <property type="entry name" value="TRNA NUCLEASE WAPA"/>
    <property type="match status" value="1"/>
</dbReference>
<accession>A0ABS7BWM2</accession>
<sequence>MRYKKSSGSSTTQYRYNQNGEVIAEANGSNQTTTTYVRGDRLLVKKDIASAKEYYYLYNGHGDVVQIIDRNGAVVNAYTYDEWGNITQQSETIPNSFKYACEIYDNETGLYYLRARYYDPSMGRFINEAYEGQVTNPLSLNLYTYVQNNPLGFVDPSGNDRCEIELMLKHANEFEKDLKKTFKGIYKNDTNQYTYLYNMAAWKMRGNRSGQSRNY</sequence>
<dbReference type="InterPro" id="IPR050708">
    <property type="entry name" value="T6SS_VgrG/RHS"/>
</dbReference>
<gene>
    <name evidence="3" type="ORF">K0U00_03160</name>
</gene>
<dbReference type="Gene3D" id="2.180.10.10">
    <property type="entry name" value="RHS repeat-associated core"/>
    <property type="match status" value="1"/>
</dbReference>
<comment type="caution">
    <text evidence="3">The sequence shown here is derived from an EMBL/GenBank/DDBJ whole genome shotgun (WGS) entry which is preliminary data.</text>
</comment>
<keyword evidence="1" id="KW-0677">Repeat</keyword>
<evidence type="ECO:0000313" key="3">
    <source>
        <dbReference type="EMBL" id="MBW7453041.1"/>
    </source>
</evidence>
<organism evidence="3 4">
    <name type="scientific">Paenibacillus sepulcri</name>
    <dbReference type="NCBI Taxonomy" id="359917"/>
    <lineage>
        <taxon>Bacteria</taxon>
        <taxon>Bacillati</taxon>
        <taxon>Bacillota</taxon>
        <taxon>Bacilli</taxon>
        <taxon>Bacillales</taxon>
        <taxon>Paenibacillaceae</taxon>
        <taxon>Paenibacillus</taxon>
    </lineage>
</organism>
<feature type="domain" description="Teneurin-like YD-shell" evidence="2">
    <location>
        <begin position="5"/>
        <end position="150"/>
    </location>
</feature>
<dbReference type="PANTHER" id="PTHR32305">
    <property type="match status" value="1"/>
</dbReference>
<evidence type="ECO:0000256" key="1">
    <source>
        <dbReference type="ARBA" id="ARBA00022737"/>
    </source>
</evidence>
<keyword evidence="4" id="KW-1185">Reference proteome</keyword>
<dbReference type="EMBL" id="JAHZIK010000035">
    <property type="protein sequence ID" value="MBW7453041.1"/>
    <property type="molecule type" value="Genomic_DNA"/>
</dbReference>
<protein>
    <submittedName>
        <fullName evidence="3">RHS repeat-associated core domain-containing protein</fullName>
    </submittedName>
</protein>
<dbReference type="Pfam" id="PF25023">
    <property type="entry name" value="TEN_YD-shell"/>
    <property type="match status" value="1"/>
</dbReference>
<reference evidence="3 4" key="1">
    <citation type="submission" date="2021-07" db="EMBL/GenBank/DDBJ databases">
        <title>Paenibacillus radiodurans sp. nov., isolated from the southeastern edge of Tengger Desert.</title>
        <authorList>
            <person name="Zhang G."/>
        </authorList>
    </citation>
    <scope>NUCLEOTIDE SEQUENCE [LARGE SCALE GENOMIC DNA]</scope>
    <source>
        <strain evidence="3 4">CCM 7311</strain>
    </source>
</reference>
<name>A0ABS7BWM2_9BACL</name>
<dbReference type="NCBIfam" id="TIGR03696">
    <property type="entry name" value="Rhs_assc_core"/>
    <property type="match status" value="1"/>
</dbReference>
<dbReference type="Proteomes" id="UP001519887">
    <property type="component" value="Unassembled WGS sequence"/>
</dbReference>
<evidence type="ECO:0000313" key="4">
    <source>
        <dbReference type="Proteomes" id="UP001519887"/>
    </source>
</evidence>
<dbReference type="InterPro" id="IPR022385">
    <property type="entry name" value="Rhs_assc_core"/>
</dbReference>
<dbReference type="InterPro" id="IPR056823">
    <property type="entry name" value="TEN-like_YD-shell"/>
</dbReference>
<proteinExistence type="predicted"/>
<evidence type="ECO:0000259" key="2">
    <source>
        <dbReference type="Pfam" id="PF25023"/>
    </source>
</evidence>